<evidence type="ECO:0000256" key="18">
    <source>
        <dbReference type="ARBA" id="ARBA00049504"/>
    </source>
</evidence>
<evidence type="ECO:0000313" key="20">
    <source>
        <dbReference type="EMBL" id="MBL6447023.1"/>
    </source>
</evidence>
<dbReference type="HAMAP" id="MF_00719">
    <property type="entry name" value="CobS"/>
    <property type="match status" value="1"/>
</dbReference>
<protein>
    <recommendedName>
        <fullName evidence="6 19">Adenosylcobinamide-GDP ribazoletransferase</fullName>
        <ecNumber evidence="5 19">2.7.8.26</ecNumber>
    </recommendedName>
    <alternativeName>
        <fullName evidence="16 19">Cobalamin synthase</fullName>
    </alternativeName>
    <alternativeName>
        <fullName evidence="15 19">Cobalamin-5'-phosphate synthase</fullName>
    </alternativeName>
</protein>
<dbReference type="GO" id="GO:0009236">
    <property type="term" value="P:cobalamin biosynthetic process"/>
    <property type="evidence" value="ECO:0007669"/>
    <property type="project" value="UniProtKB-UniRule"/>
</dbReference>
<evidence type="ECO:0000256" key="19">
    <source>
        <dbReference type="HAMAP-Rule" id="MF_00719"/>
    </source>
</evidence>
<evidence type="ECO:0000256" key="1">
    <source>
        <dbReference type="ARBA" id="ARBA00001946"/>
    </source>
</evidence>
<evidence type="ECO:0000256" key="15">
    <source>
        <dbReference type="ARBA" id="ARBA00032605"/>
    </source>
</evidence>
<comment type="cofactor">
    <cofactor evidence="1 19">
        <name>Mg(2+)</name>
        <dbReference type="ChEBI" id="CHEBI:18420"/>
    </cofactor>
</comment>
<comment type="similarity">
    <text evidence="4 19">Belongs to the CobS family.</text>
</comment>
<evidence type="ECO:0000256" key="13">
    <source>
        <dbReference type="ARBA" id="ARBA00023136"/>
    </source>
</evidence>
<dbReference type="GO" id="GO:0008818">
    <property type="term" value="F:cobalamin 5'-phosphate synthase activity"/>
    <property type="evidence" value="ECO:0007669"/>
    <property type="project" value="UniProtKB-UniRule"/>
</dbReference>
<dbReference type="EMBL" id="JAEUGD010000042">
    <property type="protein sequence ID" value="MBL6447023.1"/>
    <property type="molecule type" value="Genomic_DNA"/>
</dbReference>
<dbReference type="RefSeq" id="WP_202856553.1">
    <property type="nucleotide sequence ID" value="NZ_JAEUGD010000042.1"/>
</dbReference>
<evidence type="ECO:0000256" key="5">
    <source>
        <dbReference type="ARBA" id="ARBA00013200"/>
    </source>
</evidence>
<name>A0A937FYU9_9BACT</name>
<accession>A0A937FYU9</accession>
<evidence type="ECO:0000256" key="4">
    <source>
        <dbReference type="ARBA" id="ARBA00010561"/>
    </source>
</evidence>
<dbReference type="Pfam" id="PF02654">
    <property type="entry name" value="CobS"/>
    <property type="match status" value="1"/>
</dbReference>
<proteinExistence type="inferred from homology"/>
<evidence type="ECO:0000256" key="6">
    <source>
        <dbReference type="ARBA" id="ARBA00015850"/>
    </source>
</evidence>
<evidence type="ECO:0000256" key="3">
    <source>
        <dbReference type="ARBA" id="ARBA00004663"/>
    </source>
</evidence>
<dbReference type="GO" id="GO:0005886">
    <property type="term" value="C:plasma membrane"/>
    <property type="evidence" value="ECO:0007669"/>
    <property type="project" value="UniProtKB-SubCell"/>
</dbReference>
<gene>
    <name evidence="19" type="primary">cobS</name>
    <name evidence="20" type="ORF">JMN32_11930</name>
</gene>
<feature type="transmembrane region" description="Helical" evidence="19">
    <location>
        <begin position="138"/>
        <end position="162"/>
    </location>
</feature>
<dbReference type="InterPro" id="IPR003805">
    <property type="entry name" value="CobS"/>
</dbReference>
<feature type="transmembrane region" description="Helical" evidence="19">
    <location>
        <begin position="183"/>
        <end position="200"/>
    </location>
</feature>
<evidence type="ECO:0000256" key="2">
    <source>
        <dbReference type="ARBA" id="ARBA00004651"/>
    </source>
</evidence>
<evidence type="ECO:0000256" key="8">
    <source>
        <dbReference type="ARBA" id="ARBA00022573"/>
    </source>
</evidence>
<keyword evidence="10 19" id="KW-0812">Transmembrane</keyword>
<comment type="catalytic activity">
    <reaction evidence="18 19">
        <text>alpha-ribazole 5'-phosphate + adenosylcob(III)inamide-GDP = adenosylcob(III)alamin 5'-phosphate + GMP + H(+)</text>
        <dbReference type="Rhea" id="RHEA:23560"/>
        <dbReference type="ChEBI" id="CHEBI:15378"/>
        <dbReference type="ChEBI" id="CHEBI:57918"/>
        <dbReference type="ChEBI" id="CHEBI:58115"/>
        <dbReference type="ChEBI" id="CHEBI:60487"/>
        <dbReference type="ChEBI" id="CHEBI:60493"/>
        <dbReference type="EC" id="2.7.8.26"/>
    </reaction>
</comment>
<dbReference type="GO" id="GO:0051073">
    <property type="term" value="F:adenosylcobinamide-GDP ribazoletransferase activity"/>
    <property type="evidence" value="ECO:0007669"/>
    <property type="project" value="UniProtKB-UniRule"/>
</dbReference>
<evidence type="ECO:0000256" key="11">
    <source>
        <dbReference type="ARBA" id="ARBA00022842"/>
    </source>
</evidence>
<dbReference type="NCBIfam" id="NF001277">
    <property type="entry name" value="PRK00235.1-3"/>
    <property type="match status" value="1"/>
</dbReference>
<feature type="transmembrane region" description="Helical" evidence="19">
    <location>
        <begin position="43"/>
        <end position="68"/>
    </location>
</feature>
<keyword evidence="9 19" id="KW-0808">Transferase</keyword>
<dbReference type="PANTHER" id="PTHR34148:SF1">
    <property type="entry name" value="ADENOSYLCOBINAMIDE-GDP RIBAZOLETRANSFERASE"/>
    <property type="match status" value="1"/>
</dbReference>
<comment type="caution">
    <text evidence="20">The sequence shown here is derived from an EMBL/GenBank/DDBJ whole genome shotgun (WGS) entry which is preliminary data.</text>
</comment>
<dbReference type="Proteomes" id="UP000614216">
    <property type="component" value="Unassembled WGS sequence"/>
</dbReference>
<keyword evidence="21" id="KW-1185">Reference proteome</keyword>
<feature type="transmembrane region" description="Helical" evidence="19">
    <location>
        <begin position="206"/>
        <end position="223"/>
    </location>
</feature>
<keyword evidence="12 19" id="KW-1133">Transmembrane helix</keyword>
<evidence type="ECO:0000256" key="14">
    <source>
        <dbReference type="ARBA" id="ARBA00025228"/>
    </source>
</evidence>
<evidence type="ECO:0000256" key="17">
    <source>
        <dbReference type="ARBA" id="ARBA00048623"/>
    </source>
</evidence>
<dbReference type="PANTHER" id="PTHR34148">
    <property type="entry name" value="ADENOSYLCOBINAMIDE-GDP RIBAZOLETRANSFERASE"/>
    <property type="match status" value="1"/>
</dbReference>
<evidence type="ECO:0000313" key="21">
    <source>
        <dbReference type="Proteomes" id="UP000614216"/>
    </source>
</evidence>
<keyword evidence="7 19" id="KW-1003">Cell membrane</keyword>
<comment type="catalytic activity">
    <reaction evidence="17 19">
        <text>alpha-ribazole + adenosylcob(III)inamide-GDP = adenosylcob(III)alamin + GMP + H(+)</text>
        <dbReference type="Rhea" id="RHEA:16049"/>
        <dbReference type="ChEBI" id="CHEBI:10329"/>
        <dbReference type="ChEBI" id="CHEBI:15378"/>
        <dbReference type="ChEBI" id="CHEBI:18408"/>
        <dbReference type="ChEBI" id="CHEBI:58115"/>
        <dbReference type="ChEBI" id="CHEBI:60487"/>
        <dbReference type="EC" id="2.7.8.26"/>
    </reaction>
</comment>
<dbReference type="EC" id="2.7.8.26" evidence="5 19"/>
<dbReference type="AlphaFoldDB" id="A0A937FYU9"/>
<keyword evidence="13 19" id="KW-0472">Membrane</keyword>
<organism evidence="20 21">
    <name type="scientific">Fulvivirga marina</name>
    <dbReference type="NCBI Taxonomy" id="2494733"/>
    <lineage>
        <taxon>Bacteria</taxon>
        <taxon>Pseudomonadati</taxon>
        <taxon>Bacteroidota</taxon>
        <taxon>Cytophagia</taxon>
        <taxon>Cytophagales</taxon>
        <taxon>Fulvivirgaceae</taxon>
        <taxon>Fulvivirga</taxon>
    </lineage>
</organism>
<evidence type="ECO:0000256" key="9">
    <source>
        <dbReference type="ARBA" id="ARBA00022679"/>
    </source>
</evidence>
<feature type="transmembrane region" description="Helical" evidence="19">
    <location>
        <begin position="235"/>
        <end position="254"/>
    </location>
</feature>
<feature type="transmembrane region" description="Helical" evidence="19">
    <location>
        <begin position="110"/>
        <end position="132"/>
    </location>
</feature>
<evidence type="ECO:0000256" key="16">
    <source>
        <dbReference type="ARBA" id="ARBA00032853"/>
    </source>
</evidence>
<comment type="function">
    <text evidence="14 19">Joins adenosylcobinamide-GDP and alpha-ribazole to generate adenosylcobalamin (Ado-cobalamin). Also synthesizes adenosylcobalamin 5'-phosphate from adenosylcobinamide-GDP and alpha-ribazole 5'-phosphate.</text>
</comment>
<reference evidence="20" key="1">
    <citation type="submission" date="2021-01" db="EMBL/GenBank/DDBJ databases">
        <title>Fulvivirga kasyanovii gen. nov., sp nov., a novel member of the phylum Bacteroidetes isolated from seawater in a mussel farm.</title>
        <authorList>
            <person name="Zhao L.-H."/>
            <person name="Wang Z.-J."/>
        </authorList>
    </citation>
    <scope>NUCLEOTIDE SEQUENCE</scope>
    <source>
        <strain evidence="20">29W222</strain>
    </source>
</reference>
<evidence type="ECO:0000256" key="10">
    <source>
        <dbReference type="ARBA" id="ARBA00022692"/>
    </source>
</evidence>
<sequence>MKREVRLFFTALMFYTRIPCPKWVDHSAEYLNQCTKYFPLIGWLVGGVCAAVLWLSMLIFPVSVAVILSMTAGILVTGAFHEDGFADVCDGFGGGWTKSKILEIMKDSLIGAYGVTGLALILLMKFSLLTSITEQVDALMLLGVLIAAHAISRMAPVFMIYFGEYSREDATSKVKPVAKKLSSINFAISIVIGLLSIVLLQDVWYLLLLIPVLMATWLLYRYFYKWIDGYTGDCLGATQQVTEIIFYLSIFVIWKFT</sequence>
<evidence type="ECO:0000256" key="12">
    <source>
        <dbReference type="ARBA" id="ARBA00022989"/>
    </source>
</evidence>
<keyword evidence="11 19" id="KW-0460">Magnesium</keyword>
<comment type="pathway">
    <text evidence="3 19">Cofactor biosynthesis; adenosylcobalamin biosynthesis; adenosylcobalamin from cob(II)yrinate a,c-diamide: step 7/7.</text>
</comment>
<keyword evidence="8 19" id="KW-0169">Cobalamin biosynthesis</keyword>
<comment type="subcellular location">
    <subcellularLocation>
        <location evidence="2 19">Cell membrane</location>
        <topology evidence="2 19">Multi-pass membrane protein</topology>
    </subcellularLocation>
</comment>
<evidence type="ECO:0000256" key="7">
    <source>
        <dbReference type="ARBA" id="ARBA00022475"/>
    </source>
</evidence>
<dbReference type="NCBIfam" id="TIGR00317">
    <property type="entry name" value="cobS"/>
    <property type="match status" value="1"/>
</dbReference>